<proteinExistence type="predicted"/>
<dbReference type="AlphaFoldDB" id="A0A6J7ZHS2"/>
<dbReference type="EMBL" id="CZCZ02000009">
    <property type="protein sequence ID" value="CAC5341863.1"/>
    <property type="molecule type" value="Genomic_DNA"/>
</dbReference>
<name>A0A6J7ZHS2_PLARU</name>
<protein>
    <submittedName>
        <fullName evidence="2">Uncharacterized protein</fullName>
    </submittedName>
</protein>
<dbReference type="Proteomes" id="UP000196521">
    <property type="component" value="Unassembled WGS sequence"/>
</dbReference>
<comment type="caution">
    <text evidence="2">The sequence shown here is derived from an EMBL/GenBank/DDBJ whole genome shotgun (WGS) entry which is preliminary data.</text>
</comment>
<evidence type="ECO:0000313" key="2">
    <source>
        <dbReference type="EMBL" id="CAC5341863.1"/>
    </source>
</evidence>
<sequence length="21" mass="2467">MLTHGKQTANEHNLLKERQAF</sequence>
<evidence type="ECO:0000256" key="1">
    <source>
        <dbReference type="SAM" id="MobiDB-lite"/>
    </source>
</evidence>
<keyword evidence="3" id="KW-1185">Reference proteome</keyword>
<accession>A0A6J7ZHS2</accession>
<gene>
    <name evidence="2" type="ORF">PLAN_140006</name>
</gene>
<organism evidence="2 3">
    <name type="scientific">Planktothrix rubescens CCAP 1459/22</name>
    <dbReference type="NCBI Taxonomy" id="329571"/>
    <lineage>
        <taxon>Bacteria</taxon>
        <taxon>Bacillati</taxon>
        <taxon>Cyanobacteriota</taxon>
        <taxon>Cyanophyceae</taxon>
        <taxon>Oscillatoriophycideae</taxon>
        <taxon>Oscillatoriales</taxon>
        <taxon>Microcoleaceae</taxon>
        <taxon>Planktothrix</taxon>
    </lineage>
</organism>
<reference evidence="2" key="1">
    <citation type="submission" date="2020-05" db="EMBL/GenBank/DDBJ databases">
        <authorList>
            <consortium name="Genoscope - CEA"/>
            <person name="William W."/>
        </authorList>
    </citation>
    <scope>NUCLEOTIDE SEQUENCE [LARGE SCALE GENOMIC DNA]</scope>
    <source>
        <strain evidence="2">PCC 7821</strain>
    </source>
</reference>
<feature type="region of interest" description="Disordered" evidence="1">
    <location>
        <begin position="1"/>
        <end position="21"/>
    </location>
</feature>
<feature type="compositionally biased region" description="Polar residues" evidence="1">
    <location>
        <begin position="1"/>
        <end position="11"/>
    </location>
</feature>
<evidence type="ECO:0000313" key="3">
    <source>
        <dbReference type="Proteomes" id="UP000196521"/>
    </source>
</evidence>